<keyword evidence="1" id="KW-1133">Transmembrane helix</keyword>
<dbReference type="KEGG" id="ccas:EIB73_00590"/>
<protein>
    <recommendedName>
        <fullName evidence="4">DUF1449 family protein</fullName>
    </recommendedName>
</protein>
<evidence type="ECO:0000313" key="3">
    <source>
        <dbReference type="Proteomes" id="UP000270185"/>
    </source>
</evidence>
<evidence type="ECO:0000313" key="2">
    <source>
        <dbReference type="EMBL" id="AZI31759.1"/>
    </source>
</evidence>
<evidence type="ECO:0000256" key="1">
    <source>
        <dbReference type="SAM" id="Phobius"/>
    </source>
</evidence>
<feature type="transmembrane region" description="Helical" evidence="1">
    <location>
        <begin position="84"/>
        <end position="108"/>
    </location>
</feature>
<dbReference type="Proteomes" id="UP000270185">
    <property type="component" value="Chromosome"/>
</dbReference>
<dbReference type="RefSeq" id="WP_125021625.1">
    <property type="nucleotide sequence ID" value="NZ_CP034159.1"/>
</dbReference>
<dbReference type="EMBL" id="CP034159">
    <property type="protein sequence ID" value="AZI31759.1"/>
    <property type="molecule type" value="Genomic_DNA"/>
</dbReference>
<keyword evidence="1" id="KW-0472">Membrane</keyword>
<dbReference type="OrthoDB" id="996420at2"/>
<name>A0A3G8XF20_9FLAO</name>
<feature type="transmembrane region" description="Helical" evidence="1">
    <location>
        <begin position="12"/>
        <end position="35"/>
    </location>
</feature>
<keyword evidence="3" id="KW-1185">Reference proteome</keyword>
<keyword evidence="1" id="KW-0812">Transmembrane</keyword>
<evidence type="ECO:0008006" key="4">
    <source>
        <dbReference type="Google" id="ProtNLM"/>
    </source>
</evidence>
<organism evidence="2 3">
    <name type="scientific">Kaistella carnis</name>
    <dbReference type="NCBI Taxonomy" id="1241979"/>
    <lineage>
        <taxon>Bacteria</taxon>
        <taxon>Pseudomonadati</taxon>
        <taxon>Bacteroidota</taxon>
        <taxon>Flavobacteriia</taxon>
        <taxon>Flavobacteriales</taxon>
        <taxon>Weeksellaceae</taxon>
        <taxon>Chryseobacterium group</taxon>
        <taxon>Kaistella</taxon>
    </lineage>
</organism>
<dbReference type="AlphaFoldDB" id="A0A3G8XF20"/>
<reference evidence="3" key="1">
    <citation type="submission" date="2018-11" db="EMBL/GenBank/DDBJ databases">
        <title>Proposal to divide the Flavobacteriaceae and reorganize its genera based on Amino Acid Identity values calculated from whole genome sequences.</title>
        <authorList>
            <person name="Nicholson A.C."/>
            <person name="Gulvik C.A."/>
            <person name="Whitney A.M."/>
            <person name="Humrighouse B.W."/>
            <person name="Bell M."/>
            <person name="Holmes B."/>
            <person name="Steigerwalt A.G."/>
            <person name="Villarma A."/>
            <person name="Sheth M."/>
            <person name="Batra D."/>
            <person name="Pryor J."/>
            <person name="Bernardet J.-F."/>
            <person name="Hugo C."/>
            <person name="Kampfer P."/>
            <person name="Newman J.D."/>
            <person name="McQuiston J.R."/>
        </authorList>
    </citation>
    <scope>NUCLEOTIDE SEQUENCE [LARGE SCALE GENOMIC DNA]</scope>
    <source>
        <strain evidence="3">G0081</strain>
    </source>
</reference>
<sequence>MKELLELSFSPVNAFFSIMSIIMVLYWIMVIIAGLDPDLFSIDFDSADMETNFDHHGKDLPDRAETSEASGFMKVLQFFNFDELPLMFVLTIMFVSMWFVSINVTYYLGIESTLVGFLLLIPNFILSLFIVKIFSKPLAYLYRQVNHKGEPEIDFLGRRCVVFSTLNDLKTGQVQLNVNGDPIRLSARSNTSEELLAGQPAVIVAESKDKKYYLVEKFDY</sequence>
<gene>
    <name evidence="2" type="ORF">EIB73_00590</name>
</gene>
<accession>A0A3G8XF20</accession>
<proteinExistence type="predicted"/>
<feature type="transmembrane region" description="Helical" evidence="1">
    <location>
        <begin position="114"/>
        <end position="134"/>
    </location>
</feature>